<gene>
    <name evidence="1" type="ORF">ODALV1_LOCUS25837</name>
</gene>
<dbReference type="PANTHER" id="PTHR39069">
    <property type="entry name" value="ECDYSONE-INDUCIBLE GENE E1, ISOFORM A"/>
    <property type="match status" value="1"/>
</dbReference>
<evidence type="ECO:0000313" key="1">
    <source>
        <dbReference type="EMBL" id="CAL8135122.1"/>
    </source>
</evidence>
<dbReference type="Proteomes" id="UP001642540">
    <property type="component" value="Unassembled WGS sequence"/>
</dbReference>
<evidence type="ECO:0000313" key="2">
    <source>
        <dbReference type="Proteomes" id="UP001642540"/>
    </source>
</evidence>
<name>A0ABP1RT29_9HEXA</name>
<protein>
    <submittedName>
        <fullName evidence="1">Uncharacterized protein</fullName>
    </submittedName>
</protein>
<dbReference type="EMBL" id="CAXLJM020000107">
    <property type="protein sequence ID" value="CAL8135122.1"/>
    <property type="molecule type" value="Genomic_DNA"/>
</dbReference>
<dbReference type="PANTHER" id="PTHR39069:SF8">
    <property type="entry name" value="FI17111P1"/>
    <property type="match status" value="1"/>
</dbReference>
<proteinExistence type="predicted"/>
<comment type="caution">
    <text evidence="1">The sequence shown here is derived from an EMBL/GenBank/DDBJ whole genome shotgun (WGS) entry which is preliminary data.</text>
</comment>
<keyword evidence="2" id="KW-1185">Reference proteome</keyword>
<sequence length="412" mass="45263">MKTRAQAHFPISIEMTTLTLTVILFLVMDYPTSGSSSLSTDNDAAASTALLKRRSCVAVEDCRDPNTECLNGSCFCKPYYDDNLETTGYCMKSYGGQCNSSVLCNVNKNLACFQGICSCYDPVGHVYDPYLKTCVVKPKHTCELQSYMDVKAGCVRNANCVPDPRRSVDKRFFGVCECAQGYVPKGEKECVKDIGSECVDDADCDDVVGMKCSNGGCACAENRLWKGVRNECGLKANSDCELDEEDCVENASCVVIDGREEKEEYYSNSKWELKCVCNVGFHEDKNGACVKDSKDGDCGDDGKVFDRKRGRCSTRVGGSCKTVGVNRCVSHAFCGTGNKCQCFEGYWVGDTLACMKISDQHWDVKKSPLPPPPITTASQRREQEEEINGSSCPFLNSQIVLIFQIVLVLLVV</sequence>
<reference evidence="1 2" key="1">
    <citation type="submission" date="2024-08" db="EMBL/GenBank/DDBJ databases">
        <authorList>
            <person name="Cucini C."/>
            <person name="Frati F."/>
        </authorList>
    </citation>
    <scope>NUCLEOTIDE SEQUENCE [LARGE SCALE GENOMIC DNA]</scope>
</reference>
<organism evidence="1 2">
    <name type="scientific">Orchesella dallaii</name>
    <dbReference type="NCBI Taxonomy" id="48710"/>
    <lineage>
        <taxon>Eukaryota</taxon>
        <taxon>Metazoa</taxon>
        <taxon>Ecdysozoa</taxon>
        <taxon>Arthropoda</taxon>
        <taxon>Hexapoda</taxon>
        <taxon>Collembola</taxon>
        <taxon>Entomobryomorpha</taxon>
        <taxon>Entomobryoidea</taxon>
        <taxon>Orchesellidae</taxon>
        <taxon>Orchesellinae</taxon>
        <taxon>Orchesella</taxon>
    </lineage>
</organism>
<accession>A0ABP1RT29</accession>